<organism evidence="4 5">
    <name type="scientific">Armatimonas rosea</name>
    <dbReference type="NCBI Taxonomy" id="685828"/>
    <lineage>
        <taxon>Bacteria</taxon>
        <taxon>Bacillati</taxon>
        <taxon>Armatimonadota</taxon>
        <taxon>Armatimonadia</taxon>
        <taxon>Armatimonadales</taxon>
        <taxon>Armatimonadaceae</taxon>
        <taxon>Armatimonas</taxon>
    </lineage>
</organism>
<dbReference type="RefSeq" id="WP_184192965.1">
    <property type="nucleotide sequence ID" value="NZ_JACHGW010000001.1"/>
</dbReference>
<dbReference type="Pfam" id="PF02634">
    <property type="entry name" value="FdhD-NarQ"/>
    <property type="match status" value="1"/>
</dbReference>
<dbReference type="SUPFAM" id="SSF53927">
    <property type="entry name" value="Cytidine deaminase-like"/>
    <property type="match status" value="1"/>
</dbReference>
<comment type="similarity">
    <text evidence="3">Belongs to the FdhD family.</text>
</comment>
<keyword evidence="2 3" id="KW-0501">Molybdenum cofactor biosynthesis</keyword>
<keyword evidence="1 3" id="KW-0963">Cytoplasm</keyword>
<evidence type="ECO:0000256" key="2">
    <source>
        <dbReference type="ARBA" id="ARBA00023150"/>
    </source>
</evidence>
<evidence type="ECO:0000313" key="5">
    <source>
        <dbReference type="Proteomes" id="UP000520814"/>
    </source>
</evidence>
<dbReference type="NCBIfam" id="TIGR00129">
    <property type="entry name" value="fdhD_narQ"/>
    <property type="match status" value="1"/>
</dbReference>
<dbReference type="HAMAP" id="MF_00187">
    <property type="entry name" value="FdhD"/>
    <property type="match status" value="1"/>
</dbReference>
<dbReference type="AlphaFoldDB" id="A0A7W9SMH2"/>
<dbReference type="InterPro" id="IPR016193">
    <property type="entry name" value="Cytidine_deaminase-like"/>
</dbReference>
<dbReference type="GO" id="GO:0005737">
    <property type="term" value="C:cytoplasm"/>
    <property type="evidence" value="ECO:0007669"/>
    <property type="project" value="UniProtKB-SubCell"/>
</dbReference>
<gene>
    <name evidence="3" type="primary">fdhD</name>
    <name evidence="4" type="ORF">HNQ39_001119</name>
</gene>
<dbReference type="InterPro" id="IPR003786">
    <property type="entry name" value="FdhD"/>
</dbReference>
<comment type="caution">
    <text evidence="4">The sequence shown here is derived from an EMBL/GenBank/DDBJ whole genome shotgun (WGS) entry which is preliminary data.</text>
</comment>
<feature type="binding site" evidence="3">
    <location>
        <begin position="236"/>
        <end position="241"/>
    </location>
    <ligand>
        <name>Mo-bis(molybdopterin guanine dinucleotide)</name>
        <dbReference type="ChEBI" id="CHEBI:60539"/>
    </ligand>
</feature>
<proteinExistence type="inferred from homology"/>
<feature type="active site" description="Cysteine persulfide intermediate" evidence="3">
    <location>
        <position position="97"/>
    </location>
</feature>
<evidence type="ECO:0000313" key="4">
    <source>
        <dbReference type="EMBL" id="MBB6049357.1"/>
    </source>
</evidence>
<dbReference type="EMBL" id="JACHGW010000001">
    <property type="protein sequence ID" value="MBB6049357.1"/>
    <property type="molecule type" value="Genomic_DNA"/>
</dbReference>
<dbReference type="PIRSF" id="PIRSF015626">
    <property type="entry name" value="FdhD"/>
    <property type="match status" value="1"/>
</dbReference>
<dbReference type="Gene3D" id="3.40.140.10">
    <property type="entry name" value="Cytidine Deaminase, domain 2"/>
    <property type="match status" value="1"/>
</dbReference>
<dbReference type="GO" id="GO:0097163">
    <property type="term" value="F:sulfur carrier activity"/>
    <property type="evidence" value="ECO:0007669"/>
    <property type="project" value="UniProtKB-UniRule"/>
</dbReference>
<dbReference type="Proteomes" id="UP000520814">
    <property type="component" value="Unassembled WGS sequence"/>
</dbReference>
<reference evidence="4 5" key="1">
    <citation type="submission" date="2020-08" db="EMBL/GenBank/DDBJ databases">
        <title>Genomic Encyclopedia of Type Strains, Phase IV (KMG-IV): sequencing the most valuable type-strain genomes for metagenomic binning, comparative biology and taxonomic classification.</title>
        <authorList>
            <person name="Goeker M."/>
        </authorList>
    </citation>
    <scope>NUCLEOTIDE SEQUENCE [LARGE SCALE GENOMIC DNA]</scope>
    <source>
        <strain evidence="4 5">DSM 23562</strain>
    </source>
</reference>
<evidence type="ECO:0000256" key="1">
    <source>
        <dbReference type="ARBA" id="ARBA00022490"/>
    </source>
</evidence>
<sequence>MRTSTTTLLRSEAGKRTPYEDCLAVEEPLTIRVNGEILSVTMRTPGEDEELTLGFLYGEGILPRPTDYLQLQGGDITLAPGIPLPPPLRRFPTHAACGVCGRTSLPHATEPPARKGGPLFPEALFRTLDPQVRAAQAIFETTGGLHAAALFAQDGTLLCLREDIGRHNAVDKVIGWALQNGHVPLTSHLLFLSGRVSYELVQKAARAGIPALVAVGAPSSLAVAMCQEADITLVGFLRGERYNIYSGEWRIVF</sequence>
<evidence type="ECO:0000256" key="3">
    <source>
        <dbReference type="HAMAP-Rule" id="MF_00187"/>
    </source>
</evidence>
<name>A0A7W9SMH2_ARMRO</name>
<accession>A0A7W9SMH2</accession>
<dbReference type="GO" id="GO:0006777">
    <property type="term" value="P:Mo-molybdopterin cofactor biosynthetic process"/>
    <property type="evidence" value="ECO:0007669"/>
    <property type="project" value="UniProtKB-UniRule"/>
</dbReference>
<dbReference type="PANTHER" id="PTHR30592">
    <property type="entry name" value="FORMATE DEHYDROGENASE"/>
    <property type="match status" value="1"/>
</dbReference>
<dbReference type="GO" id="GO:0016783">
    <property type="term" value="F:sulfurtransferase activity"/>
    <property type="evidence" value="ECO:0007669"/>
    <property type="project" value="InterPro"/>
</dbReference>
<comment type="subcellular location">
    <subcellularLocation>
        <location evidence="3">Cytoplasm</location>
    </subcellularLocation>
</comment>
<protein>
    <recommendedName>
        <fullName evidence="3">Sulfur carrier protein FdhD</fullName>
    </recommendedName>
</protein>
<comment type="function">
    <text evidence="3">Required for formate dehydrogenase (FDH) activity. Acts as a sulfur carrier protein that transfers sulfur from IscS to the molybdenum cofactor prior to its insertion into FDH.</text>
</comment>
<dbReference type="PANTHER" id="PTHR30592:SF1">
    <property type="entry name" value="SULFUR CARRIER PROTEIN FDHD"/>
    <property type="match status" value="1"/>
</dbReference>
<keyword evidence="5" id="KW-1185">Reference proteome</keyword>
<dbReference type="Gene3D" id="3.10.20.10">
    <property type="match status" value="1"/>
</dbReference>